<dbReference type="GO" id="GO:0046872">
    <property type="term" value="F:metal ion binding"/>
    <property type="evidence" value="ECO:0007669"/>
    <property type="project" value="UniProtKB-KW"/>
</dbReference>
<name>A0A9W7DDK4_AMBMO</name>
<evidence type="ECO:0000313" key="9">
    <source>
        <dbReference type="EMBL" id="GMG19311.1"/>
    </source>
</evidence>
<dbReference type="PANTHER" id="PTHR10642">
    <property type="entry name" value="RIBONUCLEASE H1"/>
    <property type="match status" value="1"/>
</dbReference>
<protein>
    <recommendedName>
        <fullName evidence="3">ribonuclease H</fullName>
        <ecNumber evidence="3">3.1.26.4</ecNumber>
    </recommendedName>
</protein>
<evidence type="ECO:0000259" key="8">
    <source>
        <dbReference type="PROSITE" id="PS50879"/>
    </source>
</evidence>
<sequence>MTDKFLDELVANAPTVQIPIAVSNSDGIRITTTKESDFMLSVSGGRSTTCNPGLIHGLKMLTEQQSQLISSKTTTPNGGVVTITGFGTIVLMFVSTETQEHKCVSFPVWYAPDAMNFVGHDLFEHGISLKIGPKGQRIAWRSSINNHKIGLDLKNYGIPISCCVRPAKPETGKVEVTNPNFSTVEVFTDGACKNNNTTNPNIVRVAGCGVFFGDDDEKNVCESVTGSDYPGIRKVTNNLAELHAIKLALLAIMKHDLGRTRTKYRINCDSDYSVKCLTIWYEKWIKNNWKSNSKNPVEHKDLIMKCLEYIDVVNTVYKARGWGALEFVVLKGHSGIYGNEKADELANQAVVNARMRMV</sequence>
<dbReference type="InterPro" id="IPR002156">
    <property type="entry name" value="RNaseH_domain"/>
</dbReference>
<dbReference type="GO" id="GO:0004523">
    <property type="term" value="F:RNA-DNA hybrid ribonuclease activity"/>
    <property type="evidence" value="ECO:0007669"/>
    <property type="project" value="UniProtKB-EC"/>
</dbReference>
<keyword evidence="6" id="KW-0255">Endonuclease</keyword>
<keyword evidence="7" id="KW-0378">Hydrolase</keyword>
<reference evidence="9" key="1">
    <citation type="submission" date="2023-04" db="EMBL/GenBank/DDBJ databases">
        <title>Ambrosiozyma monospora NBRC 1965.</title>
        <authorList>
            <person name="Ichikawa N."/>
            <person name="Sato H."/>
            <person name="Tonouchi N."/>
        </authorList>
    </citation>
    <scope>NUCLEOTIDE SEQUENCE</scope>
    <source>
        <strain evidence="9">NBRC 1965</strain>
    </source>
</reference>
<gene>
    <name evidence="9" type="ORF">Amon01_000036800</name>
</gene>
<proteinExistence type="inferred from homology"/>
<dbReference type="GO" id="GO:0003676">
    <property type="term" value="F:nucleic acid binding"/>
    <property type="evidence" value="ECO:0007669"/>
    <property type="project" value="InterPro"/>
</dbReference>
<evidence type="ECO:0000313" key="10">
    <source>
        <dbReference type="Proteomes" id="UP001165063"/>
    </source>
</evidence>
<dbReference type="InterPro" id="IPR036397">
    <property type="entry name" value="RNaseH_sf"/>
</dbReference>
<dbReference type="EMBL" id="BSXU01000102">
    <property type="protein sequence ID" value="GMG19311.1"/>
    <property type="molecule type" value="Genomic_DNA"/>
</dbReference>
<dbReference type="PROSITE" id="PS50879">
    <property type="entry name" value="RNASE_H_1"/>
    <property type="match status" value="1"/>
</dbReference>
<evidence type="ECO:0000256" key="7">
    <source>
        <dbReference type="ARBA" id="ARBA00022801"/>
    </source>
</evidence>
<evidence type="ECO:0000256" key="6">
    <source>
        <dbReference type="ARBA" id="ARBA00022759"/>
    </source>
</evidence>
<dbReference type="InterPro" id="IPR050092">
    <property type="entry name" value="RNase_H"/>
</dbReference>
<comment type="catalytic activity">
    <reaction evidence="1">
        <text>Endonucleolytic cleavage to 5'-phosphomonoester.</text>
        <dbReference type="EC" id="3.1.26.4"/>
    </reaction>
</comment>
<dbReference type="InterPro" id="IPR012337">
    <property type="entry name" value="RNaseH-like_sf"/>
</dbReference>
<keyword evidence="5" id="KW-0479">Metal-binding</keyword>
<dbReference type="GO" id="GO:0043137">
    <property type="term" value="P:DNA replication, removal of RNA primer"/>
    <property type="evidence" value="ECO:0007669"/>
    <property type="project" value="TreeGrafter"/>
</dbReference>
<comment type="caution">
    <text evidence="9">The sequence shown here is derived from an EMBL/GenBank/DDBJ whole genome shotgun (WGS) entry which is preliminary data.</text>
</comment>
<dbReference type="AlphaFoldDB" id="A0A9W7DDK4"/>
<dbReference type="CDD" id="cd09280">
    <property type="entry name" value="RNase_HI_eukaryote_like"/>
    <property type="match status" value="1"/>
</dbReference>
<dbReference type="EC" id="3.1.26.4" evidence="3"/>
<dbReference type="PANTHER" id="PTHR10642:SF26">
    <property type="entry name" value="RIBONUCLEASE H1"/>
    <property type="match status" value="1"/>
</dbReference>
<evidence type="ECO:0000256" key="3">
    <source>
        <dbReference type="ARBA" id="ARBA00012180"/>
    </source>
</evidence>
<dbReference type="OrthoDB" id="407198at2759"/>
<dbReference type="SUPFAM" id="SSF53098">
    <property type="entry name" value="Ribonuclease H-like"/>
    <property type="match status" value="1"/>
</dbReference>
<keyword evidence="10" id="KW-1185">Reference proteome</keyword>
<accession>A0A9W7DDK4</accession>
<organism evidence="9 10">
    <name type="scientific">Ambrosiozyma monospora</name>
    <name type="common">Yeast</name>
    <name type="synonym">Endomycopsis monosporus</name>
    <dbReference type="NCBI Taxonomy" id="43982"/>
    <lineage>
        <taxon>Eukaryota</taxon>
        <taxon>Fungi</taxon>
        <taxon>Dikarya</taxon>
        <taxon>Ascomycota</taxon>
        <taxon>Saccharomycotina</taxon>
        <taxon>Pichiomycetes</taxon>
        <taxon>Pichiales</taxon>
        <taxon>Pichiaceae</taxon>
        <taxon>Ambrosiozyma</taxon>
    </lineage>
</organism>
<comment type="similarity">
    <text evidence="2">Belongs to the RNase H family.</text>
</comment>
<dbReference type="Proteomes" id="UP001165063">
    <property type="component" value="Unassembled WGS sequence"/>
</dbReference>
<evidence type="ECO:0000256" key="1">
    <source>
        <dbReference type="ARBA" id="ARBA00000077"/>
    </source>
</evidence>
<keyword evidence="4" id="KW-0540">Nuclease</keyword>
<dbReference type="Pfam" id="PF00075">
    <property type="entry name" value="RNase_H"/>
    <property type="match status" value="1"/>
</dbReference>
<evidence type="ECO:0000256" key="2">
    <source>
        <dbReference type="ARBA" id="ARBA00005300"/>
    </source>
</evidence>
<evidence type="ECO:0000256" key="4">
    <source>
        <dbReference type="ARBA" id="ARBA00022722"/>
    </source>
</evidence>
<feature type="domain" description="RNase H type-1" evidence="8">
    <location>
        <begin position="180"/>
        <end position="351"/>
    </location>
</feature>
<evidence type="ECO:0000256" key="5">
    <source>
        <dbReference type="ARBA" id="ARBA00022723"/>
    </source>
</evidence>
<dbReference type="Gene3D" id="3.30.420.10">
    <property type="entry name" value="Ribonuclease H-like superfamily/Ribonuclease H"/>
    <property type="match status" value="1"/>
</dbReference>